<dbReference type="Gene3D" id="1.20.1070.10">
    <property type="entry name" value="Rhodopsin 7-helix transmembrane proteins"/>
    <property type="match status" value="1"/>
</dbReference>
<feature type="domain" description="G-protein coupled receptors family 1 profile" evidence="8">
    <location>
        <begin position="8"/>
        <end position="89"/>
    </location>
</feature>
<reference evidence="9" key="1">
    <citation type="submission" date="2019-04" db="EMBL/GenBank/DDBJ databases">
        <authorList>
            <person name="Alioto T."/>
            <person name="Alioto T."/>
        </authorList>
    </citation>
    <scope>NUCLEOTIDE SEQUENCE [LARGE SCALE GENOMIC DNA]</scope>
</reference>
<keyword evidence="4" id="KW-0297">G-protein coupled receptor</keyword>
<keyword evidence="7" id="KW-0732">Signal</keyword>
<accession>A0A5E4B6B9</accession>
<dbReference type="InterPro" id="IPR017452">
    <property type="entry name" value="GPCR_Rhodpsn_7TM"/>
</dbReference>
<evidence type="ECO:0000256" key="4">
    <source>
        <dbReference type="ARBA" id="ARBA00023040"/>
    </source>
</evidence>
<dbReference type="Pfam" id="PF00001">
    <property type="entry name" value="7tm_1"/>
    <property type="match status" value="1"/>
</dbReference>
<evidence type="ECO:0000256" key="3">
    <source>
        <dbReference type="ARBA" id="ARBA00022989"/>
    </source>
</evidence>
<dbReference type="InterPro" id="IPR000276">
    <property type="entry name" value="GPCR_Rhodpsn"/>
</dbReference>
<dbReference type="PROSITE" id="PS50262">
    <property type="entry name" value="G_PROTEIN_RECEP_F1_2"/>
    <property type="match status" value="1"/>
</dbReference>
<dbReference type="GO" id="GO:0016020">
    <property type="term" value="C:membrane"/>
    <property type="evidence" value="ECO:0007669"/>
    <property type="project" value="UniProtKB-SubCell"/>
</dbReference>
<name>A0A5E4B6B9_MARMO</name>
<keyword evidence="4" id="KW-0807">Transducer</keyword>
<evidence type="ECO:0000313" key="10">
    <source>
        <dbReference type="Proteomes" id="UP000335636"/>
    </source>
</evidence>
<keyword evidence="6" id="KW-0675">Receptor</keyword>
<evidence type="ECO:0000256" key="1">
    <source>
        <dbReference type="ARBA" id="ARBA00004141"/>
    </source>
</evidence>
<dbReference type="AlphaFoldDB" id="A0A5E4B6B9"/>
<gene>
    <name evidence="9" type="ORF">MONAX_5E026433</name>
</gene>
<protein>
    <recommendedName>
        <fullName evidence="8">G-protein coupled receptors family 1 profile domain-containing protein</fullName>
    </recommendedName>
</protein>
<feature type="signal peptide" evidence="7">
    <location>
        <begin position="1"/>
        <end position="18"/>
    </location>
</feature>
<dbReference type="EMBL" id="CABDUW010000264">
    <property type="protein sequence ID" value="VTJ64319.1"/>
    <property type="molecule type" value="Genomic_DNA"/>
</dbReference>
<evidence type="ECO:0000256" key="2">
    <source>
        <dbReference type="ARBA" id="ARBA00022692"/>
    </source>
</evidence>
<keyword evidence="2" id="KW-0812">Transmembrane</keyword>
<dbReference type="SUPFAM" id="SSF81321">
    <property type="entry name" value="Family A G protein-coupled receptor-like"/>
    <property type="match status" value="1"/>
</dbReference>
<comment type="caution">
    <text evidence="9">The sequence shown here is derived from an EMBL/GenBank/DDBJ whole genome shotgun (WGS) entry which is preliminary data.</text>
</comment>
<dbReference type="GO" id="GO:0004930">
    <property type="term" value="F:G protein-coupled receptor activity"/>
    <property type="evidence" value="ECO:0007669"/>
    <property type="project" value="UniProtKB-KW"/>
</dbReference>
<keyword evidence="5" id="KW-0472">Membrane</keyword>
<organism evidence="9 10">
    <name type="scientific">Marmota monax</name>
    <name type="common">Woodchuck</name>
    <dbReference type="NCBI Taxonomy" id="9995"/>
    <lineage>
        <taxon>Eukaryota</taxon>
        <taxon>Metazoa</taxon>
        <taxon>Chordata</taxon>
        <taxon>Craniata</taxon>
        <taxon>Vertebrata</taxon>
        <taxon>Euteleostomi</taxon>
        <taxon>Mammalia</taxon>
        <taxon>Eutheria</taxon>
        <taxon>Euarchontoglires</taxon>
        <taxon>Glires</taxon>
        <taxon>Rodentia</taxon>
        <taxon>Sciuromorpha</taxon>
        <taxon>Sciuridae</taxon>
        <taxon>Xerinae</taxon>
        <taxon>Marmotini</taxon>
        <taxon>Marmota</taxon>
    </lineage>
</organism>
<dbReference type="PANTHER" id="PTHR48001">
    <property type="entry name" value="OLFACTORY RECEPTOR"/>
    <property type="match status" value="1"/>
</dbReference>
<feature type="non-terminal residue" evidence="9">
    <location>
        <position position="89"/>
    </location>
</feature>
<evidence type="ECO:0000256" key="6">
    <source>
        <dbReference type="ARBA" id="ARBA00023170"/>
    </source>
</evidence>
<evidence type="ECO:0000313" key="9">
    <source>
        <dbReference type="EMBL" id="VTJ64319.1"/>
    </source>
</evidence>
<evidence type="ECO:0000259" key="8">
    <source>
        <dbReference type="PROSITE" id="PS50262"/>
    </source>
</evidence>
<sequence length="89" mass="9929">MYLVTVLGNLLIILAVSSDPHLHTPMYFFVSNLSLADICSISTTVPKMLMSIQTHSRAISYVGCPTQMSTFTIFVCMDYMILTAKAYVR</sequence>
<keyword evidence="10" id="KW-1185">Reference proteome</keyword>
<dbReference type="Proteomes" id="UP000335636">
    <property type="component" value="Unassembled WGS sequence"/>
</dbReference>
<proteinExistence type="predicted"/>
<feature type="chain" id="PRO_5022738282" description="G-protein coupled receptors family 1 profile domain-containing protein" evidence="7">
    <location>
        <begin position="19"/>
        <end position="89"/>
    </location>
</feature>
<evidence type="ECO:0000256" key="5">
    <source>
        <dbReference type="ARBA" id="ARBA00023136"/>
    </source>
</evidence>
<keyword evidence="3" id="KW-1133">Transmembrane helix</keyword>
<evidence type="ECO:0000256" key="7">
    <source>
        <dbReference type="SAM" id="SignalP"/>
    </source>
</evidence>
<comment type="subcellular location">
    <subcellularLocation>
        <location evidence="1">Membrane</location>
        <topology evidence="1">Multi-pass membrane protein</topology>
    </subcellularLocation>
</comment>